<dbReference type="PANTHER" id="PTHR45913:SF21">
    <property type="entry name" value="DUF4371 DOMAIN-CONTAINING PROTEIN"/>
    <property type="match status" value="1"/>
</dbReference>
<dbReference type="EMBL" id="JARBHB010000004">
    <property type="protein sequence ID" value="KAJ8886307.1"/>
    <property type="molecule type" value="Genomic_DNA"/>
</dbReference>
<dbReference type="PANTHER" id="PTHR45913">
    <property type="entry name" value="EPM2A-INTERACTING PROTEIN 1"/>
    <property type="match status" value="1"/>
</dbReference>
<organism evidence="1 2">
    <name type="scientific">Dryococelus australis</name>
    <dbReference type="NCBI Taxonomy" id="614101"/>
    <lineage>
        <taxon>Eukaryota</taxon>
        <taxon>Metazoa</taxon>
        <taxon>Ecdysozoa</taxon>
        <taxon>Arthropoda</taxon>
        <taxon>Hexapoda</taxon>
        <taxon>Insecta</taxon>
        <taxon>Pterygota</taxon>
        <taxon>Neoptera</taxon>
        <taxon>Polyneoptera</taxon>
        <taxon>Phasmatodea</taxon>
        <taxon>Verophasmatodea</taxon>
        <taxon>Anareolatae</taxon>
        <taxon>Phasmatidae</taxon>
        <taxon>Eurycanthinae</taxon>
        <taxon>Dryococelus</taxon>
    </lineage>
</organism>
<sequence length="150" mass="17621">MDGAPVMASEKEGLFRKLKQINSCIILYHCIIHNTVLCAKLSEDYPPSLTEIAKIVNFFRSRSALTHRNLKQFLTDLDSEFKDVLLYNNDRWLSKGQMLKRVWGLREEIVFLLELMDTSEERDQAFDYRHYTTANLRKDCFSIGEVRLKL</sequence>
<protein>
    <recommendedName>
        <fullName evidence="3">Transposase</fullName>
    </recommendedName>
</protein>
<evidence type="ECO:0000313" key="2">
    <source>
        <dbReference type="Proteomes" id="UP001159363"/>
    </source>
</evidence>
<dbReference type="Proteomes" id="UP001159363">
    <property type="component" value="Chromosome X"/>
</dbReference>
<comment type="caution">
    <text evidence="1">The sequence shown here is derived from an EMBL/GenBank/DDBJ whole genome shotgun (WGS) entry which is preliminary data.</text>
</comment>
<proteinExistence type="predicted"/>
<gene>
    <name evidence="1" type="ORF">PR048_012518</name>
</gene>
<reference evidence="1 2" key="1">
    <citation type="submission" date="2023-02" db="EMBL/GenBank/DDBJ databases">
        <title>LHISI_Scaffold_Assembly.</title>
        <authorList>
            <person name="Stuart O.P."/>
            <person name="Cleave R."/>
            <person name="Magrath M.J.L."/>
            <person name="Mikheyev A.S."/>
        </authorList>
    </citation>
    <scope>NUCLEOTIDE SEQUENCE [LARGE SCALE GENOMIC DNA]</scope>
    <source>
        <strain evidence="1">Daus_M_001</strain>
        <tissue evidence="1">Leg muscle</tissue>
    </source>
</reference>
<name>A0ABQ9HPK6_9NEOP</name>
<evidence type="ECO:0008006" key="3">
    <source>
        <dbReference type="Google" id="ProtNLM"/>
    </source>
</evidence>
<keyword evidence="2" id="KW-1185">Reference proteome</keyword>
<accession>A0ABQ9HPK6</accession>
<evidence type="ECO:0000313" key="1">
    <source>
        <dbReference type="EMBL" id="KAJ8886307.1"/>
    </source>
</evidence>